<dbReference type="EMBL" id="BARW01031054">
    <property type="protein sequence ID" value="GAJ12559.1"/>
    <property type="molecule type" value="Genomic_DNA"/>
</dbReference>
<comment type="caution">
    <text evidence="1">The sequence shown here is derived from an EMBL/GenBank/DDBJ whole genome shotgun (WGS) entry which is preliminary data.</text>
</comment>
<gene>
    <name evidence="1" type="ORF">S12H4_49487</name>
</gene>
<feature type="non-terminal residue" evidence="1">
    <location>
        <position position="1"/>
    </location>
</feature>
<protein>
    <submittedName>
        <fullName evidence="1">Uncharacterized protein</fullName>
    </submittedName>
</protein>
<accession>X1U504</accession>
<name>X1U504_9ZZZZ</name>
<organism evidence="1">
    <name type="scientific">marine sediment metagenome</name>
    <dbReference type="NCBI Taxonomy" id="412755"/>
    <lineage>
        <taxon>unclassified sequences</taxon>
        <taxon>metagenomes</taxon>
        <taxon>ecological metagenomes</taxon>
    </lineage>
</organism>
<evidence type="ECO:0000313" key="1">
    <source>
        <dbReference type="EMBL" id="GAJ12559.1"/>
    </source>
</evidence>
<feature type="non-terminal residue" evidence="1">
    <location>
        <position position="246"/>
    </location>
</feature>
<reference evidence="1" key="1">
    <citation type="journal article" date="2014" name="Front. Microbiol.">
        <title>High frequency of phylogenetically diverse reductive dehalogenase-homologous genes in deep subseafloor sedimentary metagenomes.</title>
        <authorList>
            <person name="Kawai M."/>
            <person name="Futagami T."/>
            <person name="Toyoda A."/>
            <person name="Takaki Y."/>
            <person name="Nishi S."/>
            <person name="Hori S."/>
            <person name="Arai W."/>
            <person name="Tsubouchi T."/>
            <person name="Morono Y."/>
            <person name="Uchiyama I."/>
            <person name="Ito T."/>
            <person name="Fujiyama A."/>
            <person name="Inagaki F."/>
            <person name="Takami H."/>
        </authorList>
    </citation>
    <scope>NUCLEOTIDE SEQUENCE</scope>
    <source>
        <strain evidence="1">Expedition CK06-06</strain>
    </source>
</reference>
<dbReference type="AlphaFoldDB" id="X1U504"/>
<proteinExistence type="predicted"/>
<sequence>ISIFREQMLYAQSKEISEIFIEFIKVEGLKIVESGEDKFVIEASLNLIKKATDISLAYMEQPKLSFNKIYKRITEIYITLDDLSSAHAINDKIDDKSVKAELNKIIENLEAEKSAIIVKKAEESFEGEVLKERLSIIQSKAREALHDKEREFGQRKAYKKSYYIDALEYLSTQDLDNAIEKYEESIKNLIRIKKYNLAGVSLAVLFLLLIKQNKIEDINKILIHAKTSLSSLEKSFTETFPVSLVE</sequence>